<feature type="domain" description="PTS EIIA type-2" evidence="11">
    <location>
        <begin position="4"/>
        <end position="146"/>
    </location>
</feature>
<dbReference type="AlphaFoldDB" id="A0A1H7D7X2"/>
<evidence type="ECO:0000256" key="3">
    <source>
        <dbReference type="ARBA" id="ARBA00022490"/>
    </source>
</evidence>
<keyword evidence="3" id="KW-0963">Cytoplasm</keyword>
<dbReference type="PANTHER" id="PTHR36203:SF1">
    <property type="entry name" value="ASCORBATE-SPECIFIC PTS SYSTEM EIIA COMPONENT"/>
    <property type="match status" value="1"/>
</dbReference>
<dbReference type="GO" id="GO:0009401">
    <property type="term" value="P:phosphoenolpyruvate-dependent sugar phosphotransferase system"/>
    <property type="evidence" value="ECO:0007669"/>
    <property type="project" value="UniProtKB-KW"/>
</dbReference>
<evidence type="ECO:0000256" key="2">
    <source>
        <dbReference type="ARBA" id="ARBA00022448"/>
    </source>
</evidence>
<dbReference type="GO" id="GO:0005737">
    <property type="term" value="C:cytoplasm"/>
    <property type="evidence" value="ECO:0007669"/>
    <property type="project" value="UniProtKB-SubCell"/>
</dbReference>
<evidence type="ECO:0000313" key="12">
    <source>
        <dbReference type="EMBL" id="SEJ94285.1"/>
    </source>
</evidence>
<sequence length="146" mass="16111">MLGELLTKDTVRLNVKVKNWEEAIRMGGQLLVQEDAVEQSYVEAMVRAVKELGPYIVIAPGFAMPHARAEDGVKKIAMSLLTLESPVAFGNPDNDPVAMVICLAAVDHTTHIKAMRELAVFLNDADKMRQIKSTREVNDILALIQV</sequence>
<keyword evidence="5 12" id="KW-0808">Transferase</keyword>
<dbReference type="Proteomes" id="UP000199662">
    <property type="component" value="Unassembled WGS sequence"/>
</dbReference>
<dbReference type="SUPFAM" id="SSF55804">
    <property type="entry name" value="Phoshotransferase/anion transport protein"/>
    <property type="match status" value="1"/>
</dbReference>
<evidence type="ECO:0000256" key="4">
    <source>
        <dbReference type="ARBA" id="ARBA00022553"/>
    </source>
</evidence>
<dbReference type="PROSITE" id="PS51094">
    <property type="entry name" value="PTS_EIIA_TYPE_2"/>
    <property type="match status" value="1"/>
</dbReference>
<dbReference type="InterPro" id="IPR016152">
    <property type="entry name" value="PTrfase/Anion_transptr"/>
</dbReference>
<dbReference type="STRING" id="84035.SAMN05660742_12712"/>
<dbReference type="RefSeq" id="WP_091835500.1">
    <property type="nucleotide sequence ID" value="NZ_FNZK01000027.1"/>
</dbReference>
<evidence type="ECO:0000313" key="13">
    <source>
        <dbReference type="Proteomes" id="UP000199662"/>
    </source>
</evidence>
<keyword evidence="2" id="KW-0813">Transport</keyword>
<dbReference type="EMBL" id="FNZK01000027">
    <property type="protein sequence ID" value="SEJ94285.1"/>
    <property type="molecule type" value="Genomic_DNA"/>
</dbReference>
<accession>A0A1H7D7X2</accession>
<evidence type="ECO:0000256" key="1">
    <source>
        <dbReference type="ARBA" id="ARBA00004496"/>
    </source>
</evidence>
<keyword evidence="6" id="KW-0598">Phosphotransferase system</keyword>
<evidence type="ECO:0000259" key="11">
    <source>
        <dbReference type="PROSITE" id="PS51094"/>
    </source>
</evidence>
<keyword evidence="7" id="KW-0418">Kinase</keyword>
<name>A0A1H7D7X2_9FIRM</name>
<keyword evidence="4" id="KW-0597">Phosphoprotein</keyword>
<evidence type="ECO:0000256" key="7">
    <source>
        <dbReference type="ARBA" id="ARBA00022777"/>
    </source>
</evidence>
<comment type="function">
    <text evidence="8">The phosphoenolpyruvate-dependent sugar phosphotransferase system (sugar PTS), a major carbohydrate active transport system, catalyzes the phosphorylation of incoming sugar substrates concomitantly with their translocation across the cell membrane. The enzyme II UlaABC PTS system is involved in ascorbate transport.</text>
</comment>
<evidence type="ECO:0000256" key="8">
    <source>
        <dbReference type="ARBA" id="ARBA00037387"/>
    </source>
</evidence>
<evidence type="ECO:0000256" key="5">
    <source>
        <dbReference type="ARBA" id="ARBA00022679"/>
    </source>
</evidence>
<dbReference type="Gene3D" id="3.40.930.10">
    <property type="entry name" value="Mannitol-specific EII, Chain A"/>
    <property type="match status" value="1"/>
</dbReference>
<evidence type="ECO:0000256" key="9">
    <source>
        <dbReference type="ARBA" id="ARBA00041175"/>
    </source>
</evidence>
<proteinExistence type="predicted"/>
<dbReference type="CDD" id="cd00211">
    <property type="entry name" value="PTS_IIA_fru"/>
    <property type="match status" value="1"/>
</dbReference>
<dbReference type="Pfam" id="PF00359">
    <property type="entry name" value="PTS_EIIA_2"/>
    <property type="match status" value="1"/>
</dbReference>
<dbReference type="GO" id="GO:0016301">
    <property type="term" value="F:kinase activity"/>
    <property type="evidence" value="ECO:0007669"/>
    <property type="project" value="UniProtKB-KW"/>
</dbReference>
<dbReference type="PANTHER" id="PTHR36203">
    <property type="entry name" value="ASCORBATE-SPECIFIC PTS SYSTEM EIIA COMPONENT"/>
    <property type="match status" value="1"/>
</dbReference>
<reference evidence="13" key="1">
    <citation type="submission" date="2016-10" db="EMBL/GenBank/DDBJ databases">
        <authorList>
            <person name="Varghese N."/>
            <person name="Submissions S."/>
        </authorList>
    </citation>
    <scope>NUCLEOTIDE SEQUENCE [LARGE SCALE GENOMIC DNA]</scope>
    <source>
        <strain evidence="13">DSM 2179</strain>
    </source>
</reference>
<comment type="subcellular location">
    <subcellularLocation>
        <location evidence="1">Cytoplasm</location>
    </subcellularLocation>
</comment>
<dbReference type="InterPro" id="IPR002178">
    <property type="entry name" value="PTS_EIIA_type-2_dom"/>
</dbReference>
<evidence type="ECO:0000256" key="6">
    <source>
        <dbReference type="ARBA" id="ARBA00022683"/>
    </source>
</evidence>
<dbReference type="InterPro" id="IPR051351">
    <property type="entry name" value="Ascorbate-PTS_EIIA_comp"/>
</dbReference>
<protein>
    <recommendedName>
        <fullName evidence="9">Ascorbate-specific PTS system EIIA component</fullName>
    </recommendedName>
    <alternativeName>
        <fullName evidence="10">Ascorbate-specific phosphotransferase enzyme IIA component</fullName>
    </alternativeName>
</protein>
<gene>
    <name evidence="12" type="ORF">SAMN05660742_12712</name>
</gene>
<organism evidence="12 13">
    <name type="scientific">Propionispira arboris</name>
    <dbReference type="NCBI Taxonomy" id="84035"/>
    <lineage>
        <taxon>Bacteria</taxon>
        <taxon>Bacillati</taxon>
        <taxon>Bacillota</taxon>
        <taxon>Negativicutes</taxon>
        <taxon>Selenomonadales</taxon>
        <taxon>Selenomonadaceae</taxon>
        <taxon>Propionispira</taxon>
    </lineage>
</organism>
<evidence type="ECO:0000256" key="10">
    <source>
        <dbReference type="ARBA" id="ARBA00042072"/>
    </source>
</evidence>
<keyword evidence="13" id="KW-1185">Reference proteome</keyword>